<reference evidence="2" key="2">
    <citation type="submission" date="2025-09" db="UniProtKB">
        <authorList>
            <consortium name="Ensembl"/>
        </authorList>
    </citation>
    <scope>IDENTIFICATION</scope>
</reference>
<feature type="compositionally biased region" description="Basic and acidic residues" evidence="1">
    <location>
        <begin position="1996"/>
        <end position="2008"/>
    </location>
</feature>
<feature type="region of interest" description="Disordered" evidence="1">
    <location>
        <begin position="1601"/>
        <end position="2104"/>
    </location>
</feature>
<dbReference type="InterPro" id="IPR026811">
    <property type="entry name" value="CIZ1"/>
</dbReference>
<feature type="compositionally biased region" description="Polar residues" evidence="1">
    <location>
        <begin position="13"/>
        <end position="25"/>
    </location>
</feature>
<feature type="region of interest" description="Disordered" evidence="1">
    <location>
        <begin position="234"/>
        <end position="275"/>
    </location>
</feature>
<feature type="region of interest" description="Disordered" evidence="1">
    <location>
        <begin position="484"/>
        <end position="874"/>
    </location>
</feature>
<feature type="region of interest" description="Disordered" evidence="1">
    <location>
        <begin position="1"/>
        <end position="128"/>
    </location>
</feature>
<feature type="compositionally biased region" description="Basic and acidic residues" evidence="1">
    <location>
        <begin position="1776"/>
        <end position="1792"/>
    </location>
</feature>
<feature type="compositionally biased region" description="Basic and acidic residues" evidence="1">
    <location>
        <begin position="1651"/>
        <end position="1660"/>
    </location>
</feature>
<evidence type="ECO:0000256" key="1">
    <source>
        <dbReference type="SAM" id="MobiDB-lite"/>
    </source>
</evidence>
<feature type="compositionally biased region" description="Basic and acidic residues" evidence="1">
    <location>
        <begin position="1862"/>
        <end position="1879"/>
    </location>
</feature>
<feature type="compositionally biased region" description="Basic and acidic residues" evidence="1">
    <location>
        <begin position="996"/>
        <end position="1010"/>
    </location>
</feature>
<dbReference type="GO" id="GO:0005634">
    <property type="term" value="C:nucleus"/>
    <property type="evidence" value="ECO:0007669"/>
    <property type="project" value="TreeGrafter"/>
</dbReference>
<evidence type="ECO:0000313" key="2">
    <source>
        <dbReference type="Ensembl" id="ENSOMEP00000022478.1"/>
    </source>
</evidence>
<feature type="compositionally biased region" description="Low complexity" evidence="1">
    <location>
        <begin position="42"/>
        <end position="57"/>
    </location>
</feature>
<feature type="compositionally biased region" description="Polar residues" evidence="1">
    <location>
        <begin position="1689"/>
        <end position="1699"/>
    </location>
</feature>
<evidence type="ECO:0000313" key="3">
    <source>
        <dbReference type="Proteomes" id="UP000261560"/>
    </source>
</evidence>
<dbReference type="Gene3D" id="3.30.70.330">
    <property type="match status" value="2"/>
</dbReference>
<keyword evidence="3" id="KW-1185">Reference proteome</keyword>
<feature type="compositionally biased region" description="Basic and acidic residues" evidence="1">
    <location>
        <begin position="1675"/>
        <end position="1688"/>
    </location>
</feature>
<feature type="compositionally biased region" description="Basic and acidic residues" evidence="1">
    <location>
        <begin position="81"/>
        <end position="99"/>
    </location>
</feature>
<feature type="compositionally biased region" description="Basic residues" evidence="1">
    <location>
        <begin position="529"/>
        <end position="559"/>
    </location>
</feature>
<feature type="compositionally biased region" description="Basic and acidic residues" evidence="1">
    <location>
        <begin position="1959"/>
        <end position="1983"/>
    </location>
</feature>
<dbReference type="Proteomes" id="UP000261560">
    <property type="component" value="Unplaced"/>
</dbReference>
<feature type="region of interest" description="Disordered" evidence="1">
    <location>
        <begin position="301"/>
        <end position="338"/>
    </location>
</feature>
<feature type="compositionally biased region" description="Basic and acidic residues" evidence="1">
    <location>
        <begin position="744"/>
        <end position="814"/>
    </location>
</feature>
<feature type="compositionally biased region" description="Basic residues" evidence="1">
    <location>
        <begin position="1939"/>
        <end position="1948"/>
    </location>
</feature>
<organism evidence="2 3">
    <name type="scientific">Oryzias melastigma</name>
    <name type="common">Marine medaka</name>
    <dbReference type="NCBI Taxonomy" id="30732"/>
    <lineage>
        <taxon>Eukaryota</taxon>
        <taxon>Metazoa</taxon>
        <taxon>Chordata</taxon>
        <taxon>Craniata</taxon>
        <taxon>Vertebrata</taxon>
        <taxon>Euteleostomi</taxon>
        <taxon>Actinopterygii</taxon>
        <taxon>Neopterygii</taxon>
        <taxon>Teleostei</taxon>
        <taxon>Neoteleostei</taxon>
        <taxon>Acanthomorphata</taxon>
        <taxon>Ovalentaria</taxon>
        <taxon>Atherinomorphae</taxon>
        <taxon>Beloniformes</taxon>
        <taxon>Adrianichthyidae</taxon>
        <taxon>Oryziinae</taxon>
        <taxon>Oryzias</taxon>
    </lineage>
</organism>
<dbReference type="Ensembl" id="ENSOMET00000014641.1">
    <property type="protein sequence ID" value="ENSOMEP00000022478.1"/>
    <property type="gene ID" value="ENSOMEG00000002065.1"/>
</dbReference>
<dbReference type="InterPro" id="IPR012677">
    <property type="entry name" value="Nucleotide-bd_a/b_plait_sf"/>
</dbReference>
<feature type="compositionally biased region" description="Basic and acidic residues" evidence="1">
    <location>
        <begin position="656"/>
        <end position="732"/>
    </location>
</feature>
<sequence>MSYQRFPLPPGSPNSQQGQHGLSGQESERDSWKGHPPFGTQASFAPSMASSASRSSADVMIQPRQRLPETFRPQQGGALDKYYDKYLRRDETMQPEERMAYSSSTKLEKSRSTSTGVNNPTPETFEARQLEVQRSGGSRFDLSYHLSEFERSGALVPTTSGERRDDERCIPGSVPDSSGPPQDPCRSKYSLELAANILERFGLEKEDLDYLLNYPEDQITVENLPQILKQIRSQKEKSMSVPEMHTATTSSFSGMSRTIGSGGAETSKDKVPSDPSLVINYGYAEKYSQAGKEILKKFAIDSDQSKSQRPGPEVAEKRKDDKVLKQKSSEQQPKLPSQLDQVLKQLQKKSQLPAVQQTSSVLQKGQGLQPISYPIANPGSTFPFGPQSFSFPPGVTQAFPRFTNYYQMIRPPPWQYTTQETAMGGQPTPTMINDYVATMPTMFPHICSLCNVLNPALRDWISHQNTSQHLENCKLFRTHDAGPGAAQSTYGTSTQPQYQNQLVGSSSQSGSSDTRTSRHSPTPPFYLLNRRKSSSRSRSRSWSRRHKSHKRRRRSRSRSSRHDHPSSSRHDHPSSSRRDRPSSSRRERSSSSRRERSSSLRRDRPSSSRHDHPSSSRRERSSSSRRDHPSSTRRERSSSSRRDHPSSSRRKRSSSSRRDHPSSSRRERSTSSRRDRSSSSRRDHPSFLRGERSSSSRRDHPSSSRRERSSSSRRDHPLSSRRDRSPSSRRDYPSSSRLDYPSSSRRERSSSSRRDHPLSSRRDRSSSSRRDRASSSRRERSSSSRRDRPSSSRLEHSSPSHRERSSSSQREHHSTSSHHSRSKRSERLSSSRKTDEKRSSKRKSPEAQPDLQSATKRLTEKLMETSAAQGLTPAAVEDMVKTLAPVLVAELSKMKPVPSSPSPTRSHSHQDSKEDGPSETIVTIRAHSDIAHKDLLDALEKIGKTKSLVIYRSQSQAQVRFENDEDAEKLGSLGSLTLNETSLSVVKIKKSKRPRSPVDESSHKPCREPDASAEDTDTDPGKTSDEAQENLNYEKPSSSEFNVEKEQTDPQVEVFGPTEPAEKLPLTEQPSADPEKTLTVGENLRKHLNRRNFRFFMNKNKCFTETFDKTLLLVNKLPVYSKVSYTEEDIAAHLFPYGFIHTNTSLYVIPQSRMAVVEMPSVMDLQNLVFQTFTQGIRFKESRLTLRPFNNSFSMSWFGFYKSLMGIMHFDVFDEGERTVYIHDIAFRQIDKLREDLRDLVEIRNFLPLMNRLFIEFESILDADRFGIWLSSQARCHNYTVYRMRPPRCPAGIPTAPEWRTPPFWMTMRTAPFLYPAVTHPFPSPVCVPVDLPADIPEATVLGSEFATIMLGGLPEYDYTHRDVARLVWPFFSVQNYKTLNENIYVLPLQRRAFVFFSSWTACLQFLEVHVQTPVSLQGHPLSVQVVLENIHPGVTQSNIYQSLIKWSSPLTPNPEFLNNRLLALEMSETSAALIMMVIEVVESIVPFVNFLPLANLIYIEMKDVTDVIEVQLKISCMDSIQLPPMWTKVKRILPMGILQQRLTLYGPNPLTLPSDPFLMMIEETKSTELSPAVPSNSSAYIANNRVPRASAVAARGLIAAELHEEEPRRTKTPGSGVTAKTETSPDLPQMGAGSQLTSQSLESNSPDVSAQEKKTKGDEDKETIEGDQTFPGPLKDKQRNEDLKESQQIDSSHGSSNKCPEGGAVAEEGGDLVPEKPAADGDQELETNQEQSPRGDKGKETCSTSKDESSELPAADPIKAEDDHLKLVTMTNQARDPENKVLQEPMEHDGTVGEDYQPSKTSKMTEERMEPAPQSSSSAEDKTAEERKTTDVETPTDGDDTKKTTTIEAEAAPEETCTETPEERVLRDDQPTEGDNTKKTATIEAEAAPEETCTETPEKRVLRDDQPTEGDNTKKTTTIEAEETCTETPKDHQPTAAHKPKRGRPKKNVPAATQKLMKTRESSRNANEEKSDFTQPEVRSKDDEEEVQKTSTNQKHSDNTEQAVKMEEETEEDQNLTVTPRPRGRPRKIRSAPVRRSARRNPRTEDSCPSVQADRTDEQEEDNTTEEATEPDGPESKRPRSEPLPAASAGTQSDRGEPTAGQD</sequence>
<feature type="compositionally biased region" description="Basic and acidic residues" evidence="1">
    <location>
        <begin position="314"/>
        <end position="328"/>
    </location>
</feature>
<feature type="compositionally biased region" description="Basic and acidic residues" evidence="1">
    <location>
        <begin position="823"/>
        <end position="838"/>
    </location>
</feature>
<feature type="compositionally biased region" description="Basic and acidic residues" evidence="1">
    <location>
        <begin position="1734"/>
        <end position="1750"/>
    </location>
</feature>
<protein>
    <submittedName>
        <fullName evidence="2">Uncharacterized LOC112155726</fullName>
    </submittedName>
</protein>
<feature type="compositionally biased region" description="Basic and acidic residues" evidence="1">
    <location>
        <begin position="560"/>
        <end position="646"/>
    </location>
</feature>
<dbReference type="GeneTree" id="ENSGT00990000203723"/>
<feature type="compositionally biased region" description="Low complexity" evidence="1">
    <location>
        <begin position="733"/>
        <end position="743"/>
    </location>
</feature>
<feature type="compositionally biased region" description="Polar residues" evidence="1">
    <location>
        <begin position="1029"/>
        <end position="1041"/>
    </location>
</feature>
<proteinExistence type="predicted"/>
<feature type="region of interest" description="Disordered" evidence="1">
    <location>
        <begin position="894"/>
        <end position="919"/>
    </location>
</feature>
<dbReference type="PANTHER" id="PTHR15491">
    <property type="match status" value="1"/>
</dbReference>
<feature type="compositionally biased region" description="Polar residues" evidence="1">
    <location>
        <begin position="486"/>
        <end position="503"/>
    </location>
</feature>
<accession>A0A3B3CXE6</accession>
<feature type="compositionally biased region" description="Polar residues" evidence="1">
    <location>
        <begin position="246"/>
        <end position="259"/>
    </location>
</feature>
<feature type="compositionally biased region" description="Low complexity" evidence="1">
    <location>
        <begin position="504"/>
        <end position="514"/>
    </location>
</feature>
<feature type="region of interest" description="Disordered" evidence="1">
    <location>
        <begin position="153"/>
        <end position="186"/>
    </location>
</feature>
<feature type="region of interest" description="Disordered" evidence="1">
    <location>
        <begin position="987"/>
        <end position="1075"/>
    </location>
</feature>
<feature type="compositionally biased region" description="Basic and acidic residues" evidence="1">
    <location>
        <begin position="1820"/>
        <end position="1832"/>
    </location>
</feature>
<feature type="compositionally biased region" description="Acidic residues" evidence="1">
    <location>
        <begin position="2058"/>
        <end position="2074"/>
    </location>
</feature>
<dbReference type="PANTHER" id="PTHR15491:SF12">
    <property type="entry name" value="CDKN1A INTERACTING ZINC FINGER PROTEIN 1B ISOFORM X1-RELATED"/>
    <property type="match status" value="1"/>
</dbReference>
<feature type="compositionally biased region" description="Basic and acidic residues" evidence="1">
    <location>
        <begin position="1897"/>
        <end position="1915"/>
    </location>
</feature>
<name>A0A3B3CXE6_ORYME</name>
<reference evidence="2" key="1">
    <citation type="submission" date="2025-08" db="UniProtKB">
        <authorList>
            <consortium name="Ensembl"/>
        </authorList>
    </citation>
    <scope>IDENTIFICATION</scope>
</reference>
<feature type="compositionally biased region" description="Polar residues" evidence="1">
    <location>
        <begin position="1613"/>
        <end position="1649"/>
    </location>
</feature>
<feature type="compositionally biased region" description="Low complexity" evidence="1">
    <location>
        <begin position="894"/>
        <end position="905"/>
    </location>
</feature>
<feature type="compositionally biased region" description="Polar residues" evidence="1">
    <location>
        <begin position="112"/>
        <end position="122"/>
    </location>
</feature>